<keyword evidence="5" id="KW-1185">Reference proteome</keyword>
<dbReference type="Proteomes" id="UP000183788">
    <property type="component" value="Unassembled WGS sequence"/>
</dbReference>
<dbReference type="EMBL" id="CP140154">
    <property type="protein sequence ID" value="WQG89956.1"/>
    <property type="molecule type" value="Genomic_DNA"/>
</dbReference>
<dbReference type="STRING" id="1004.SAMN05661012_05869"/>
<organism evidence="2 4">
    <name type="scientific">Chitinophaga sancti</name>
    <dbReference type="NCBI Taxonomy" id="1004"/>
    <lineage>
        <taxon>Bacteria</taxon>
        <taxon>Pseudomonadati</taxon>
        <taxon>Bacteroidota</taxon>
        <taxon>Chitinophagia</taxon>
        <taxon>Chitinophagales</taxon>
        <taxon>Chitinophagaceae</taxon>
        <taxon>Chitinophaga</taxon>
    </lineage>
</organism>
<dbReference type="RefSeq" id="WP_072365274.1">
    <property type="nucleotide sequence ID" value="NZ_CP139972.1"/>
</dbReference>
<gene>
    <name evidence="2" type="ORF">SAMN05661012_05869</name>
    <name evidence="3" type="ORF">SR876_00495</name>
</gene>
<dbReference type="AlphaFoldDB" id="A0A1K1SQ91"/>
<evidence type="ECO:0000313" key="3">
    <source>
        <dbReference type="EMBL" id="WQG89956.1"/>
    </source>
</evidence>
<sequence>MRKTLLILALLYCSHSLVAQQFTAIYNADSTLTGFDNSSTQTRIAPQLVTVGGSKFQDVVAVMKEDKQGKWYGYYLFSSMKTAGTDSLYMFDNAFDCENEGFIRFTDHKTEQTGIFNRNGKIVVPAAYNYVSMVTNGMVIALQGAKKVQDGEHFYYSGGKTLLIDTTNKVLVSDFGKAEDLNMYSVKIADTPSADTTRMSFAGVNGKYYTFQVYGKEFSQWLHQELLPGLTKEKLAANTFAEVTYWDEENWIHEDKKKFIDKHWDFLLAKFRDGAAFNLVSGNFNPFIMEGPLYDKYMNNCFQSKDWQYPSWSIFFGGSNEKGQLDFLRTEEGYKLIGVGFAK</sequence>
<proteinExistence type="predicted"/>
<protein>
    <recommendedName>
        <fullName evidence="6">WG containing repeat-containing protein</fullName>
    </recommendedName>
</protein>
<dbReference type="OrthoDB" id="697275at2"/>
<keyword evidence="1" id="KW-0732">Signal</keyword>
<evidence type="ECO:0000313" key="4">
    <source>
        <dbReference type="Proteomes" id="UP000183788"/>
    </source>
</evidence>
<dbReference type="EMBL" id="FPIZ01000028">
    <property type="protein sequence ID" value="SFW86247.1"/>
    <property type="molecule type" value="Genomic_DNA"/>
</dbReference>
<reference evidence="3 5" key="2">
    <citation type="submission" date="2023-11" db="EMBL/GenBank/DDBJ databases">
        <title>MicrobeMod: A computational toolkit for identifying prokaryotic methylation and restriction-modification with nanopore sequencing.</title>
        <authorList>
            <person name="Crits-Christoph A."/>
            <person name="Kang S.C."/>
            <person name="Lee H."/>
            <person name="Ostrov N."/>
        </authorList>
    </citation>
    <scope>NUCLEOTIDE SEQUENCE [LARGE SCALE GENOMIC DNA]</scope>
    <source>
        <strain evidence="3 5">ATCC 23090</strain>
    </source>
</reference>
<accession>A0A1K1SQ91</accession>
<evidence type="ECO:0000256" key="1">
    <source>
        <dbReference type="SAM" id="SignalP"/>
    </source>
</evidence>
<feature type="chain" id="PRO_5009668180" description="WG containing repeat-containing protein" evidence="1">
    <location>
        <begin position="20"/>
        <end position="343"/>
    </location>
</feature>
<dbReference type="Proteomes" id="UP001326715">
    <property type="component" value="Chromosome"/>
</dbReference>
<evidence type="ECO:0008006" key="6">
    <source>
        <dbReference type="Google" id="ProtNLM"/>
    </source>
</evidence>
<feature type="signal peptide" evidence="1">
    <location>
        <begin position="1"/>
        <end position="19"/>
    </location>
</feature>
<reference evidence="2 4" key="1">
    <citation type="submission" date="2016-11" db="EMBL/GenBank/DDBJ databases">
        <authorList>
            <person name="Jaros S."/>
            <person name="Januszkiewicz K."/>
            <person name="Wedrychowicz H."/>
        </authorList>
    </citation>
    <scope>NUCLEOTIDE SEQUENCE [LARGE SCALE GENOMIC DNA]</scope>
    <source>
        <strain evidence="2 4">DSM 784</strain>
    </source>
</reference>
<name>A0A1K1SQ91_9BACT</name>
<evidence type="ECO:0000313" key="5">
    <source>
        <dbReference type="Proteomes" id="UP001326715"/>
    </source>
</evidence>
<evidence type="ECO:0000313" key="2">
    <source>
        <dbReference type="EMBL" id="SFW86247.1"/>
    </source>
</evidence>